<proteinExistence type="predicted"/>
<reference evidence="1 2" key="1">
    <citation type="submission" date="2014-04" db="EMBL/GenBank/DDBJ databases">
        <authorList>
            <consortium name="DOE Joint Genome Institute"/>
            <person name="Kuo A."/>
            <person name="Gay G."/>
            <person name="Dore J."/>
            <person name="Kohler A."/>
            <person name="Nagy L.G."/>
            <person name="Floudas D."/>
            <person name="Copeland A."/>
            <person name="Barry K.W."/>
            <person name="Cichocki N."/>
            <person name="Veneault-Fourrey C."/>
            <person name="LaButti K."/>
            <person name="Lindquist E.A."/>
            <person name="Lipzen A."/>
            <person name="Lundell T."/>
            <person name="Morin E."/>
            <person name="Murat C."/>
            <person name="Sun H."/>
            <person name="Tunlid A."/>
            <person name="Henrissat B."/>
            <person name="Grigoriev I.V."/>
            <person name="Hibbett D.S."/>
            <person name="Martin F."/>
            <person name="Nordberg H.P."/>
            <person name="Cantor M.N."/>
            <person name="Hua S.X."/>
        </authorList>
    </citation>
    <scope>NUCLEOTIDE SEQUENCE [LARGE SCALE GENOMIC DNA]</scope>
    <source>
        <strain evidence="2">h7</strain>
    </source>
</reference>
<dbReference type="Proteomes" id="UP000053424">
    <property type="component" value="Unassembled WGS sequence"/>
</dbReference>
<gene>
    <name evidence="1" type="ORF">M413DRAFT_420238</name>
</gene>
<name>A0A0C2YBU0_HEBCY</name>
<evidence type="ECO:0008006" key="3">
    <source>
        <dbReference type="Google" id="ProtNLM"/>
    </source>
</evidence>
<dbReference type="AlphaFoldDB" id="A0A0C2YBU0"/>
<sequence>MFFNVTLPMIYAEKKLFRMPLYQFTGGSEVFQRLLSLPAGNEEVQGRRKNDPIVLPPTISAEDFSNFMKVLYPQDVAIERLSDKNHLWDVPPTEKGSPGADICRRELAGDRVLVSYSGAKIISFETAFKLAHINFGADKPVVPVNRTLSTAEYCTLVEPRVDAVFDAEVQELGRLPLPH</sequence>
<dbReference type="EMBL" id="KN831790">
    <property type="protein sequence ID" value="KIM38472.1"/>
    <property type="molecule type" value="Genomic_DNA"/>
</dbReference>
<dbReference type="HOGENOM" id="CLU_047592_6_0_1"/>
<organism evidence="1 2">
    <name type="scientific">Hebeloma cylindrosporum</name>
    <dbReference type="NCBI Taxonomy" id="76867"/>
    <lineage>
        <taxon>Eukaryota</taxon>
        <taxon>Fungi</taxon>
        <taxon>Dikarya</taxon>
        <taxon>Basidiomycota</taxon>
        <taxon>Agaricomycotina</taxon>
        <taxon>Agaricomycetes</taxon>
        <taxon>Agaricomycetidae</taxon>
        <taxon>Agaricales</taxon>
        <taxon>Agaricineae</taxon>
        <taxon>Hymenogastraceae</taxon>
        <taxon>Hebeloma</taxon>
    </lineage>
</organism>
<evidence type="ECO:0000313" key="1">
    <source>
        <dbReference type="EMBL" id="KIM38472.1"/>
    </source>
</evidence>
<reference evidence="2" key="2">
    <citation type="submission" date="2015-01" db="EMBL/GenBank/DDBJ databases">
        <title>Evolutionary Origins and Diversification of the Mycorrhizal Mutualists.</title>
        <authorList>
            <consortium name="DOE Joint Genome Institute"/>
            <consortium name="Mycorrhizal Genomics Consortium"/>
            <person name="Kohler A."/>
            <person name="Kuo A."/>
            <person name="Nagy L.G."/>
            <person name="Floudas D."/>
            <person name="Copeland A."/>
            <person name="Barry K.W."/>
            <person name="Cichocki N."/>
            <person name="Veneault-Fourrey C."/>
            <person name="LaButti K."/>
            <person name="Lindquist E.A."/>
            <person name="Lipzen A."/>
            <person name="Lundell T."/>
            <person name="Morin E."/>
            <person name="Murat C."/>
            <person name="Riley R."/>
            <person name="Ohm R."/>
            <person name="Sun H."/>
            <person name="Tunlid A."/>
            <person name="Henrissat B."/>
            <person name="Grigoriev I.V."/>
            <person name="Hibbett D.S."/>
            <person name="Martin F."/>
        </authorList>
    </citation>
    <scope>NUCLEOTIDE SEQUENCE [LARGE SCALE GENOMIC DNA]</scope>
    <source>
        <strain evidence="2">h7</strain>
    </source>
</reference>
<evidence type="ECO:0000313" key="2">
    <source>
        <dbReference type="Proteomes" id="UP000053424"/>
    </source>
</evidence>
<accession>A0A0C2YBU0</accession>
<dbReference type="OrthoDB" id="3199068at2759"/>
<protein>
    <recommendedName>
        <fullName evidence="3">BTB domain-containing protein</fullName>
    </recommendedName>
</protein>
<keyword evidence="2" id="KW-1185">Reference proteome</keyword>